<evidence type="ECO:0000313" key="2">
    <source>
        <dbReference type="Proteomes" id="UP001172680"/>
    </source>
</evidence>
<protein>
    <submittedName>
        <fullName evidence="1">Uncharacterized protein</fullName>
    </submittedName>
</protein>
<dbReference type="EMBL" id="JAPDRP010000014">
    <property type="protein sequence ID" value="KAJ9642040.1"/>
    <property type="molecule type" value="Genomic_DNA"/>
</dbReference>
<keyword evidence="2" id="KW-1185">Reference proteome</keyword>
<sequence length="143" mass="17104">MCKLIYCLAACGHGILYNEEDWEYCKDRPVSPYGPGDDTCFDHPHYEQICLGLDPDDERRRPSEVDNRGREFDWVRFYFCYDNLPEVFLRRMKLEGKVIGVENCPYGEWYNDWWDYMDYELLVGEEANCPWCFPSDTDEDEGF</sequence>
<gene>
    <name evidence="1" type="ORF">H2199_005255</name>
</gene>
<reference evidence="1" key="1">
    <citation type="submission" date="2022-10" db="EMBL/GenBank/DDBJ databases">
        <title>Culturing micro-colonial fungi from biological soil crusts in the Mojave desert and describing Neophaeococcomyces mojavensis, and introducing the new genera and species Taxawa tesnikishii.</title>
        <authorList>
            <person name="Kurbessoian T."/>
            <person name="Stajich J.E."/>
        </authorList>
    </citation>
    <scope>NUCLEOTIDE SEQUENCE</scope>
    <source>
        <strain evidence="1">JES_115</strain>
    </source>
</reference>
<proteinExistence type="predicted"/>
<accession>A0ACC2Z2W7</accession>
<organism evidence="1 2">
    <name type="scientific">Coniosporium tulheliwenetii</name>
    <dbReference type="NCBI Taxonomy" id="3383036"/>
    <lineage>
        <taxon>Eukaryota</taxon>
        <taxon>Fungi</taxon>
        <taxon>Dikarya</taxon>
        <taxon>Ascomycota</taxon>
        <taxon>Pezizomycotina</taxon>
        <taxon>Dothideomycetes</taxon>
        <taxon>Dothideomycetes incertae sedis</taxon>
        <taxon>Coniosporium</taxon>
    </lineage>
</organism>
<comment type="caution">
    <text evidence="1">The sequence shown here is derived from an EMBL/GenBank/DDBJ whole genome shotgun (WGS) entry which is preliminary data.</text>
</comment>
<dbReference type="Proteomes" id="UP001172680">
    <property type="component" value="Unassembled WGS sequence"/>
</dbReference>
<name>A0ACC2Z2W7_9PEZI</name>
<evidence type="ECO:0000313" key="1">
    <source>
        <dbReference type="EMBL" id="KAJ9642040.1"/>
    </source>
</evidence>